<accession>A0A9D7S8B9</accession>
<dbReference type="Pfam" id="PF00027">
    <property type="entry name" value="cNMP_binding"/>
    <property type="match status" value="1"/>
</dbReference>
<feature type="domain" description="Cyclic nucleotide-binding" evidence="4">
    <location>
        <begin position="16"/>
        <end position="117"/>
    </location>
</feature>
<dbReference type="PROSITE" id="PS51063">
    <property type="entry name" value="HTH_CRP_2"/>
    <property type="match status" value="1"/>
</dbReference>
<evidence type="ECO:0000256" key="3">
    <source>
        <dbReference type="ARBA" id="ARBA00023163"/>
    </source>
</evidence>
<dbReference type="PANTHER" id="PTHR24567">
    <property type="entry name" value="CRP FAMILY TRANSCRIPTIONAL REGULATORY PROTEIN"/>
    <property type="match status" value="1"/>
</dbReference>
<organism evidence="6 7">
    <name type="scientific">Candidatus Defluviibacterium haderslevense</name>
    <dbReference type="NCBI Taxonomy" id="2981993"/>
    <lineage>
        <taxon>Bacteria</taxon>
        <taxon>Pseudomonadati</taxon>
        <taxon>Bacteroidota</taxon>
        <taxon>Saprospiria</taxon>
        <taxon>Saprospirales</taxon>
        <taxon>Saprospiraceae</taxon>
        <taxon>Candidatus Defluviibacterium</taxon>
    </lineage>
</organism>
<dbReference type="CDD" id="cd00038">
    <property type="entry name" value="CAP_ED"/>
    <property type="match status" value="1"/>
</dbReference>
<dbReference type="Proteomes" id="UP000808349">
    <property type="component" value="Unassembled WGS sequence"/>
</dbReference>
<gene>
    <name evidence="6" type="ORF">IPO85_06970</name>
</gene>
<dbReference type="InterPro" id="IPR050397">
    <property type="entry name" value="Env_Response_Regulators"/>
</dbReference>
<dbReference type="Pfam" id="PF13545">
    <property type="entry name" value="HTH_Crp_2"/>
    <property type="match status" value="1"/>
</dbReference>
<dbReference type="InterPro" id="IPR000595">
    <property type="entry name" value="cNMP-bd_dom"/>
</dbReference>
<evidence type="ECO:0000259" key="5">
    <source>
        <dbReference type="PROSITE" id="PS51063"/>
    </source>
</evidence>
<dbReference type="InterPro" id="IPR012318">
    <property type="entry name" value="HTH_CRP"/>
</dbReference>
<dbReference type="SMART" id="SM00419">
    <property type="entry name" value="HTH_CRP"/>
    <property type="match status" value="1"/>
</dbReference>
<proteinExistence type="predicted"/>
<feature type="domain" description="HTH crp-type" evidence="5">
    <location>
        <begin position="131"/>
        <end position="197"/>
    </location>
</feature>
<dbReference type="SUPFAM" id="SSF46785">
    <property type="entry name" value="Winged helix' DNA-binding domain"/>
    <property type="match status" value="1"/>
</dbReference>
<dbReference type="GO" id="GO:0003700">
    <property type="term" value="F:DNA-binding transcription factor activity"/>
    <property type="evidence" value="ECO:0007669"/>
    <property type="project" value="TreeGrafter"/>
</dbReference>
<sequence length="197" mass="22960">MQIDENILITWGAVVKKYNKNEIIFDEGALAQFYFQIKKGTVKMSNSNDDCKEFTQGVFQDGDSFGEPPLFIDESYPATAVTITDCTIIKLSKTTFFRILSEYPAIHHTFTTLFARRVLMKSKLLRDIINHTPEERIISFLYAFKAKSNAKEDKIHIPYTRQEIANFTGLRVETVIRTLKKLEETRRVDIKQRKLYF</sequence>
<name>A0A9D7S8B9_9BACT</name>
<evidence type="ECO:0000259" key="4">
    <source>
        <dbReference type="PROSITE" id="PS50042"/>
    </source>
</evidence>
<dbReference type="AlphaFoldDB" id="A0A9D7S8B9"/>
<dbReference type="PRINTS" id="PR00034">
    <property type="entry name" value="HTHCRP"/>
</dbReference>
<dbReference type="SMART" id="SM00100">
    <property type="entry name" value="cNMP"/>
    <property type="match status" value="1"/>
</dbReference>
<dbReference type="PANTHER" id="PTHR24567:SF28">
    <property type="entry name" value="LISTERIOLYSIN REGULATORY PROTEIN"/>
    <property type="match status" value="1"/>
</dbReference>
<dbReference type="InterPro" id="IPR018490">
    <property type="entry name" value="cNMP-bd_dom_sf"/>
</dbReference>
<dbReference type="Gene3D" id="2.60.120.10">
    <property type="entry name" value="Jelly Rolls"/>
    <property type="match status" value="1"/>
</dbReference>
<reference evidence="6 7" key="1">
    <citation type="submission" date="2020-10" db="EMBL/GenBank/DDBJ databases">
        <title>Connecting structure to function with the recovery of over 1000 high-quality activated sludge metagenome-assembled genomes encoding full-length rRNA genes using long-read sequencing.</title>
        <authorList>
            <person name="Singleton C.M."/>
            <person name="Petriglieri F."/>
            <person name="Kristensen J.M."/>
            <person name="Kirkegaard R.H."/>
            <person name="Michaelsen T.Y."/>
            <person name="Andersen M.H."/>
            <person name="Karst S.M."/>
            <person name="Dueholm M.S."/>
            <person name="Nielsen P.H."/>
            <person name="Albertsen M."/>
        </authorList>
    </citation>
    <scope>NUCLEOTIDE SEQUENCE [LARGE SCALE GENOMIC DNA]</scope>
    <source>
        <strain evidence="6">Ribe_18-Q3-R11-54_BAT3C.373</strain>
    </source>
</reference>
<dbReference type="SUPFAM" id="SSF51206">
    <property type="entry name" value="cAMP-binding domain-like"/>
    <property type="match status" value="1"/>
</dbReference>
<dbReference type="InterPro" id="IPR014710">
    <property type="entry name" value="RmlC-like_jellyroll"/>
</dbReference>
<keyword evidence="1" id="KW-0805">Transcription regulation</keyword>
<comment type="caution">
    <text evidence="6">The sequence shown here is derived from an EMBL/GenBank/DDBJ whole genome shotgun (WGS) entry which is preliminary data.</text>
</comment>
<dbReference type="PROSITE" id="PS50042">
    <property type="entry name" value="CNMP_BINDING_3"/>
    <property type="match status" value="1"/>
</dbReference>
<keyword evidence="2" id="KW-0238">DNA-binding</keyword>
<evidence type="ECO:0000256" key="1">
    <source>
        <dbReference type="ARBA" id="ARBA00023015"/>
    </source>
</evidence>
<protein>
    <submittedName>
        <fullName evidence="6">Crp/Fnr family transcriptional regulator</fullName>
    </submittedName>
</protein>
<evidence type="ECO:0000313" key="6">
    <source>
        <dbReference type="EMBL" id="MBK9717239.1"/>
    </source>
</evidence>
<dbReference type="Gene3D" id="1.10.10.10">
    <property type="entry name" value="Winged helix-like DNA-binding domain superfamily/Winged helix DNA-binding domain"/>
    <property type="match status" value="1"/>
</dbReference>
<dbReference type="InterPro" id="IPR036388">
    <property type="entry name" value="WH-like_DNA-bd_sf"/>
</dbReference>
<dbReference type="CDD" id="cd00092">
    <property type="entry name" value="HTH_CRP"/>
    <property type="match status" value="1"/>
</dbReference>
<evidence type="ECO:0000313" key="7">
    <source>
        <dbReference type="Proteomes" id="UP000808349"/>
    </source>
</evidence>
<dbReference type="InterPro" id="IPR036390">
    <property type="entry name" value="WH_DNA-bd_sf"/>
</dbReference>
<dbReference type="GO" id="GO:0005829">
    <property type="term" value="C:cytosol"/>
    <property type="evidence" value="ECO:0007669"/>
    <property type="project" value="TreeGrafter"/>
</dbReference>
<dbReference type="EMBL" id="JADKFW010000004">
    <property type="protein sequence ID" value="MBK9717239.1"/>
    <property type="molecule type" value="Genomic_DNA"/>
</dbReference>
<evidence type="ECO:0000256" key="2">
    <source>
        <dbReference type="ARBA" id="ARBA00023125"/>
    </source>
</evidence>
<dbReference type="GO" id="GO:0003677">
    <property type="term" value="F:DNA binding"/>
    <property type="evidence" value="ECO:0007669"/>
    <property type="project" value="UniProtKB-KW"/>
</dbReference>
<keyword evidence="3" id="KW-0804">Transcription</keyword>